<feature type="transmembrane region" description="Helical" evidence="1">
    <location>
        <begin position="111"/>
        <end position="129"/>
    </location>
</feature>
<dbReference type="AlphaFoldDB" id="A0A0G4HCG4"/>
<dbReference type="EMBL" id="CDMZ01002249">
    <property type="protein sequence ID" value="CEM41516.1"/>
    <property type="molecule type" value="Genomic_DNA"/>
</dbReference>
<keyword evidence="1" id="KW-0472">Membrane</keyword>
<organism evidence="2">
    <name type="scientific">Chromera velia CCMP2878</name>
    <dbReference type="NCBI Taxonomy" id="1169474"/>
    <lineage>
        <taxon>Eukaryota</taxon>
        <taxon>Sar</taxon>
        <taxon>Alveolata</taxon>
        <taxon>Colpodellida</taxon>
        <taxon>Chromeraceae</taxon>
        <taxon>Chromera</taxon>
    </lineage>
</organism>
<keyword evidence="1" id="KW-0812">Transmembrane</keyword>
<proteinExistence type="predicted"/>
<keyword evidence="1" id="KW-1133">Transmembrane helix</keyword>
<evidence type="ECO:0000313" key="2">
    <source>
        <dbReference type="EMBL" id="CEM41516.1"/>
    </source>
</evidence>
<name>A0A0G4HCG4_9ALVE</name>
<accession>A0A0G4HCG4</accession>
<feature type="transmembrane region" description="Helical" evidence="1">
    <location>
        <begin position="174"/>
        <end position="196"/>
    </location>
</feature>
<gene>
    <name evidence="2" type="ORF">Cvel_26069</name>
</gene>
<reference evidence="2" key="1">
    <citation type="submission" date="2014-11" db="EMBL/GenBank/DDBJ databases">
        <authorList>
            <person name="Otto D Thomas"/>
            <person name="Naeem Raeece"/>
        </authorList>
    </citation>
    <scope>NUCLEOTIDE SEQUENCE</scope>
</reference>
<dbReference type="VEuPathDB" id="CryptoDB:Cvel_26069"/>
<evidence type="ECO:0000256" key="1">
    <source>
        <dbReference type="SAM" id="Phobius"/>
    </source>
</evidence>
<feature type="transmembrane region" description="Helical" evidence="1">
    <location>
        <begin position="12"/>
        <end position="32"/>
    </location>
</feature>
<protein>
    <submittedName>
        <fullName evidence="2">Uncharacterized protein</fullName>
    </submittedName>
</protein>
<sequence>MAENLEVFGYTQAMFMAGAVWVGLEIWGVWVARKTEGLFWEALARSFEENEDVTFGEANIKVSACHALADRQKFSYFEVFGILVGLAVWVPDPLRKRLVSATFNDSTWKSYDTLIGLFPVLLILLGAFYQYRSLSHRAQWVQERMDSSSFLEEPIFFHQSRGVKTRFPHLTARLILLFGWAVLSLNGSSLLAVVGATVEFNYVEARAISDRYAEIWGEEMVCRWEEEVPSTVFRGDEFLPKRLFC</sequence>
<feature type="transmembrane region" description="Helical" evidence="1">
    <location>
        <begin position="74"/>
        <end position="91"/>
    </location>
</feature>